<sequence>MTHRDEYSPLVDITETSKPPVDKNGLAWICFCILGVGLLFPFNCYVAASDYFSDLYGDSYSFLMSLAYNYVQWLLLFVSIFVMPRFSFKSRTVLFLLAGSLILFYMPFNNMIFGKNENLSMGISLLCTFASGCLASLLFGTVLGLVALFPGEYTGAVMSGNGVAGMIAMGLQIITKVSVPATTSGNQKSGLIFFFLAGGVLVICLLCFFLLLQLPITKYYLANFEASKLKEQQQNSVNDVEGNGGKSKKSAKKWIKELLSILKKVWREALVVFTVFFTTLSIFPGLTQLIQSSNQHQLSSDWFIIVFFSIFMVGDFIGRTIPKWFIIFTPNNLWIPTFLRLAFFPLFALCIKPLVFNNNAWYFVFMFIFSISNGYCGTLAMIFGPTKAEEHEKEYAGIIMSFFLNFGIWVSTHFAFLLSYLVTGSTGINF</sequence>
<evidence type="ECO:0000256" key="6">
    <source>
        <dbReference type="ARBA" id="ARBA00023136"/>
    </source>
</evidence>
<dbReference type="PIRSF" id="PIRSF016379">
    <property type="entry name" value="ENT"/>
    <property type="match status" value="1"/>
</dbReference>
<feature type="transmembrane region" description="Helical" evidence="7">
    <location>
        <begin position="333"/>
        <end position="355"/>
    </location>
</feature>
<feature type="transmembrane region" description="Helical" evidence="7">
    <location>
        <begin position="119"/>
        <end position="149"/>
    </location>
</feature>
<dbReference type="PANTHER" id="PTHR10332:SF88">
    <property type="entry name" value="EQUILIBRATIVE NUCLEOSIDE TRANSPORTER 1, ISOFORM A"/>
    <property type="match status" value="1"/>
</dbReference>
<dbReference type="InterPro" id="IPR036259">
    <property type="entry name" value="MFS_trans_sf"/>
</dbReference>
<feature type="transmembrane region" description="Helical" evidence="7">
    <location>
        <begin position="161"/>
        <end position="179"/>
    </location>
</feature>
<reference evidence="8 9" key="1">
    <citation type="submission" date="2023-11" db="EMBL/GenBank/DDBJ databases">
        <title>Dfirmibasis_genome.</title>
        <authorList>
            <person name="Edelbroek B."/>
            <person name="Kjellin J."/>
            <person name="Jerlstrom-Hultqvist J."/>
            <person name="Soderbom F."/>
        </authorList>
    </citation>
    <scope>NUCLEOTIDE SEQUENCE [LARGE SCALE GENOMIC DNA]</scope>
    <source>
        <strain evidence="8 9">TNS-C-14</strain>
    </source>
</reference>
<evidence type="ECO:0000256" key="3">
    <source>
        <dbReference type="ARBA" id="ARBA00022448"/>
    </source>
</evidence>
<evidence type="ECO:0000256" key="5">
    <source>
        <dbReference type="ARBA" id="ARBA00022989"/>
    </source>
</evidence>
<dbReference type="InterPro" id="IPR002259">
    <property type="entry name" value="Eqnu_transpt"/>
</dbReference>
<evidence type="ECO:0000313" key="8">
    <source>
        <dbReference type="EMBL" id="KAK5581499.1"/>
    </source>
</evidence>
<dbReference type="PANTHER" id="PTHR10332">
    <property type="entry name" value="EQUILIBRATIVE NUCLEOSIDE TRANSPORTER"/>
    <property type="match status" value="1"/>
</dbReference>
<keyword evidence="4 7" id="KW-0812">Transmembrane</keyword>
<organism evidence="8 9">
    <name type="scientific">Dictyostelium firmibasis</name>
    <dbReference type="NCBI Taxonomy" id="79012"/>
    <lineage>
        <taxon>Eukaryota</taxon>
        <taxon>Amoebozoa</taxon>
        <taxon>Evosea</taxon>
        <taxon>Eumycetozoa</taxon>
        <taxon>Dictyostelia</taxon>
        <taxon>Dictyosteliales</taxon>
        <taxon>Dictyosteliaceae</taxon>
        <taxon>Dictyostelium</taxon>
    </lineage>
</organism>
<comment type="subcellular location">
    <subcellularLocation>
        <location evidence="1">Membrane</location>
        <topology evidence="1">Multi-pass membrane protein</topology>
    </subcellularLocation>
</comment>
<feature type="transmembrane region" description="Helical" evidence="7">
    <location>
        <begin position="302"/>
        <end position="321"/>
    </location>
</feature>
<protein>
    <recommendedName>
        <fullName evidence="10">Equilibrative nucleoside transporter</fullName>
    </recommendedName>
</protein>
<name>A0AAN7TX40_9MYCE</name>
<gene>
    <name evidence="8" type="ORF">RB653_001532</name>
</gene>
<dbReference type="EMBL" id="JAVFKY010000002">
    <property type="protein sequence ID" value="KAK5581499.1"/>
    <property type="molecule type" value="Genomic_DNA"/>
</dbReference>
<feature type="transmembrane region" description="Helical" evidence="7">
    <location>
        <begin position="26"/>
        <end position="48"/>
    </location>
</feature>
<keyword evidence="9" id="KW-1185">Reference proteome</keyword>
<dbReference type="PRINTS" id="PR01130">
    <property type="entry name" value="DERENTRNSPRT"/>
</dbReference>
<keyword evidence="6 7" id="KW-0472">Membrane</keyword>
<accession>A0AAN7TX40</accession>
<feature type="transmembrane region" description="Helical" evidence="7">
    <location>
        <begin position="191"/>
        <end position="212"/>
    </location>
</feature>
<evidence type="ECO:0008006" key="10">
    <source>
        <dbReference type="Google" id="ProtNLM"/>
    </source>
</evidence>
<evidence type="ECO:0000256" key="4">
    <source>
        <dbReference type="ARBA" id="ARBA00022692"/>
    </source>
</evidence>
<feature type="transmembrane region" description="Helical" evidence="7">
    <location>
        <begin position="361"/>
        <end position="383"/>
    </location>
</feature>
<dbReference type="AlphaFoldDB" id="A0AAN7TX40"/>
<evidence type="ECO:0000256" key="7">
    <source>
        <dbReference type="SAM" id="Phobius"/>
    </source>
</evidence>
<comment type="similarity">
    <text evidence="2">Belongs to the SLC29A/ENT transporter (TC 2.A.57) family.</text>
</comment>
<dbReference type="Pfam" id="PF01733">
    <property type="entry name" value="Nucleoside_tran"/>
    <property type="match status" value="1"/>
</dbReference>
<feature type="transmembrane region" description="Helical" evidence="7">
    <location>
        <begin position="94"/>
        <end position="113"/>
    </location>
</feature>
<proteinExistence type="inferred from homology"/>
<evidence type="ECO:0000256" key="1">
    <source>
        <dbReference type="ARBA" id="ARBA00004141"/>
    </source>
</evidence>
<keyword evidence="3" id="KW-0813">Transport</keyword>
<dbReference type="GO" id="GO:0005886">
    <property type="term" value="C:plasma membrane"/>
    <property type="evidence" value="ECO:0007669"/>
    <property type="project" value="TreeGrafter"/>
</dbReference>
<feature type="transmembrane region" description="Helical" evidence="7">
    <location>
        <begin position="269"/>
        <end position="290"/>
    </location>
</feature>
<dbReference type="Proteomes" id="UP001344447">
    <property type="component" value="Unassembled WGS sequence"/>
</dbReference>
<evidence type="ECO:0000256" key="2">
    <source>
        <dbReference type="ARBA" id="ARBA00007965"/>
    </source>
</evidence>
<dbReference type="GO" id="GO:0005337">
    <property type="term" value="F:nucleoside transmembrane transporter activity"/>
    <property type="evidence" value="ECO:0007669"/>
    <property type="project" value="InterPro"/>
</dbReference>
<evidence type="ECO:0000313" key="9">
    <source>
        <dbReference type="Proteomes" id="UP001344447"/>
    </source>
</evidence>
<feature type="transmembrane region" description="Helical" evidence="7">
    <location>
        <begin position="60"/>
        <end position="82"/>
    </location>
</feature>
<keyword evidence="5 7" id="KW-1133">Transmembrane helix</keyword>
<feature type="transmembrane region" description="Helical" evidence="7">
    <location>
        <begin position="395"/>
        <end position="422"/>
    </location>
</feature>
<comment type="caution">
    <text evidence="8">The sequence shown here is derived from an EMBL/GenBank/DDBJ whole genome shotgun (WGS) entry which is preliminary data.</text>
</comment>
<dbReference type="SUPFAM" id="SSF103473">
    <property type="entry name" value="MFS general substrate transporter"/>
    <property type="match status" value="1"/>
</dbReference>